<reference evidence="2 3" key="1">
    <citation type="submission" date="2018-02" db="EMBL/GenBank/DDBJ databases">
        <title>Genome sequence of the basidiomycete white-rot fungus Phlebia centrifuga.</title>
        <authorList>
            <person name="Granchi Z."/>
            <person name="Peng M."/>
            <person name="de Vries R.P."/>
            <person name="Hilden K."/>
            <person name="Makela M.R."/>
            <person name="Grigoriev I."/>
            <person name="Riley R."/>
        </authorList>
    </citation>
    <scope>NUCLEOTIDE SEQUENCE [LARGE SCALE GENOMIC DNA]</scope>
    <source>
        <strain evidence="2 3">FBCC195</strain>
    </source>
</reference>
<evidence type="ECO:0000313" key="2">
    <source>
        <dbReference type="EMBL" id="PSS37580.1"/>
    </source>
</evidence>
<dbReference type="OrthoDB" id="5595612at2759"/>
<protein>
    <submittedName>
        <fullName evidence="2">Uncharacterized protein</fullName>
    </submittedName>
</protein>
<feature type="region of interest" description="Disordered" evidence="1">
    <location>
        <begin position="236"/>
        <end position="309"/>
    </location>
</feature>
<dbReference type="AlphaFoldDB" id="A0A2R6S5K9"/>
<feature type="region of interest" description="Disordered" evidence="1">
    <location>
        <begin position="1"/>
        <end position="20"/>
    </location>
</feature>
<keyword evidence="3" id="KW-1185">Reference proteome</keyword>
<feature type="compositionally biased region" description="Pro residues" evidence="1">
    <location>
        <begin position="236"/>
        <end position="245"/>
    </location>
</feature>
<feature type="compositionally biased region" description="Polar residues" evidence="1">
    <location>
        <begin position="124"/>
        <end position="145"/>
    </location>
</feature>
<name>A0A2R6S5K9_9APHY</name>
<feature type="region of interest" description="Disordered" evidence="1">
    <location>
        <begin position="41"/>
        <end position="145"/>
    </location>
</feature>
<evidence type="ECO:0000313" key="3">
    <source>
        <dbReference type="Proteomes" id="UP000186601"/>
    </source>
</evidence>
<feature type="compositionally biased region" description="Pro residues" evidence="1">
    <location>
        <begin position="86"/>
        <end position="95"/>
    </location>
</feature>
<gene>
    <name evidence="2" type="ORF">PHLCEN_2v596</name>
</gene>
<feature type="region of interest" description="Disordered" evidence="1">
    <location>
        <begin position="325"/>
        <end position="358"/>
    </location>
</feature>
<dbReference type="STRING" id="98765.A0A2R6S5K9"/>
<feature type="compositionally biased region" description="Polar residues" evidence="1">
    <location>
        <begin position="250"/>
        <end position="263"/>
    </location>
</feature>
<accession>A0A2R6S5K9</accession>
<feature type="compositionally biased region" description="Polar residues" evidence="1">
    <location>
        <begin position="283"/>
        <end position="309"/>
    </location>
</feature>
<organism evidence="2 3">
    <name type="scientific">Hermanssonia centrifuga</name>
    <dbReference type="NCBI Taxonomy" id="98765"/>
    <lineage>
        <taxon>Eukaryota</taxon>
        <taxon>Fungi</taxon>
        <taxon>Dikarya</taxon>
        <taxon>Basidiomycota</taxon>
        <taxon>Agaricomycotina</taxon>
        <taxon>Agaricomycetes</taxon>
        <taxon>Polyporales</taxon>
        <taxon>Meruliaceae</taxon>
        <taxon>Hermanssonia</taxon>
    </lineage>
</organism>
<proteinExistence type="predicted"/>
<sequence length="1092" mass="116563">MAEPPAYQLEPGTPTHRSRPSIITNASAFADSTMSYGSIMSGDGLARLSQFPSPPSSVPFGSFEGLSPVKSDYAMDPSTATRRALPTPPSLPPAPLNIQKRPTGVSFPNALPSSPSLRQPVDSRLNNTATPSLSRAPTLTTASLSRAPTLTTASTISSYPSPHDWHDGSSSIAADPYGEAVLSTSFITSLLSSVAERDVISGSPTAFTQPKRYYEPSMASQAFTIDSAVTYPPPNTFPPPMPPSQSNPQLWNTQNTSSVTPSHLQPLRAPVHSYRPMGGRATPETTTTYDSGDRTVQTADMAQPGPSTEQMSIVASLQSLNSTTPLIQSFPRGDPILEEDERLSGPSTPGTRHSRTRSRRVSVAYSSKTTKSYVSSFVTRIPHPTGTELKSLRQATVSWFRGKPLPPVPPVPGIPFRDIQRQEAALPLPELVNRAQALSRLLDSGHHPHHSTISLEHAHGNAHPPPGPVSGFGDRVRYTGANPNMSNYAYGRKGRSEEYSHNAWSLTEPPATPESPLKSRKFSLSRLSKRQKLWGGITLLLVIIGAITGIAVGVTVGKDKASHVVCEGNSTGAACNLDATCVCTSTVTGQCGQLAQTLVDLVPNLNSLFNANFTPATLSTAVWEAQGAPSSSNCAQQAILVDVAPALDSVASPNRTLWAQSALLWNLAESVDLNGTAHLQQFVLDADWHTLVPTDGPTTTSASQFSTTISGYEFNFAAQTVVAPPATFETEGQPSQAQIDQVDDSTKTALDRMYTYASASSTQQKQALSQYWTGVLQQKSSDLNTFVSTIRGAPILLPFDATNESLANLLTNPSTSPFPPPLACYPGLSSDQLQKINSIETSIFGLPPAQAQTTFDTSCFASRPIYGTLNILQLRLPFLDGRQGAAKQAAVLQPDAYSRAIIYSGEVLSAMPGSSSPNPPVSDPRRYGTLNNLNHVLLQYLKSISDVNDAIALVEFVLGQTPPIVPPGDTTLLYTALSSLPSLEIAILGSVGPSDISSTVSSFSDPSGKLFFGSTDSLDLRTWTINTNQAPHTVAWAELATSPEVVRDDSLTDDTFNTIWNSSFTFFHTNNTANVQVSNITTGFQALGLFNP</sequence>
<dbReference type="Proteomes" id="UP000186601">
    <property type="component" value="Unassembled WGS sequence"/>
</dbReference>
<comment type="caution">
    <text evidence="2">The sequence shown here is derived from an EMBL/GenBank/DDBJ whole genome shotgun (WGS) entry which is preliminary data.</text>
</comment>
<evidence type="ECO:0000256" key="1">
    <source>
        <dbReference type="SAM" id="MobiDB-lite"/>
    </source>
</evidence>
<dbReference type="EMBL" id="MLYV02000035">
    <property type="protein sequence ID" value="PSS37580.1"/>
    <property type="molecule type" value="Genomic_DNA"/>
</dbReference>